<feature type="region of interest" description="Disordered" evidence="1">
    <location>
        <begin position="25"/>
        <end position="73"/>
    </location>
</feature>
<reference evidence="3" key="1">
    <citation type="journal article" date="2019" name="bioRxiv">
        <title>Genomics, evolutionary history and diagnostics of the Alternaria alternata species group including apple and Asian pear pathotypes.</title>
        <authorList>
            <person name="Armitage A.D."/>
            <person name="Cockerton H.M."/>
            <person name="Sreenivasaprasad S."/>
            <person name="Woodhall J.W."/>
            <person name="Lane C.R."/>
            <person name="Harrison R.J."/>
            <person name="Clarkson J.P."/>
        </authorList>
    </citation>
    <scope>NUCLEOTIDE SEQUENCE [LARGE SCALE GENOMIC DNA]</scope>
    <source>
        <strain evidence="3">FERA 1177</strain>
    </source>
</reference>
<gene>
    <name evidence="2" type="ORF">AA0117_g12972</name>
</gene>
<sequence length="99" mass="11071">MLLTDWRSRLKMDIIEASECLRSWYGPPTRNALDDEGIGRLEGEPDPQETGQQGGGVADTELDSAELQIMDQDDLLDEDDIDETSMDILDVHDAVYSVE</sequence>
<accession>A0A4Q4MW57</accession>
<evidence type="ECO:0000313" key="2">
    <source>
        <dbReference type="EMBL" id="RYN61623.1"/>
    </source>
</evidence>
<dbReference type="EMBL" id="PDXD01000107">
    <property type="protein sequence ID" value="RYN61623.1"/>
    <property type="molecule type" value="Genomic_DNA"/>
</dbReference>
<protein>
    <submittedName>
        <fullName evidence="2">Uncharacterized protein</fullName>
    </submittedName>
</protein>
<evidence type="ECO:0000256" key="1">
    <source>
        <dbReference type="SAM" id="MobiDB-lite"/>
    </source>
</evidence>
<dbReference type="AlphaFoldDB" id="A0A4Q4MW57"/>
<proteinExistence type="predicted"/>
<name>A0A4Q4MW57_ALTAL</name>
<comment type="caution">
    <text evidence="2">The sequence shown here is derived from an EMBL/GenBank/DDBJ whole genome shotgun (WGS) entry which is preliminary data.</text>
</comment>
<dbReference type="Proteomes" id="UP000291422">
    <property type="component" value="Unassembled WGS sequence"/>
</dbReference>
<organism evidence="2 3">
    <name type="scientific">Alternaria alternata</name>
    <name type="common">Alternaria rot fungus</name>
    <name type="synonym">Torula alternata</name>
    <dbReference type="NCBI Taxonomy" id="5599"/>
    <lineage>
        <taxon>Eukaryota</taxon>
        <taxon>Fungi</taxon>
        <taxon>Dikarya</taxon>
        <taxon>Ascomycota</taxon>
        <taxon>Pezizomycotina</taxon>
        <taxon>Dothideomycetes</taxon>
        <taxon>Pleosporomycetidae</taxon>
        <taxon>Pleosporales</taxon>
        <taxon>Pleosporineae</taxon>
        <taxon>Pleosporaceae</taxon>
        <taxon>Alternaria</taxon>
        <taxon>Alternaria sect. Alternaria</taxon>
        <taxon>Alternaria alternata complex</taxon>
    </lineage>
</organism>
<evidence type="ECO:0000313" key="3">
    <source>
        <dbReference type="Proteomes" id="UP000291422"/>
    </source>
</evidence>